<reference evidence="1 2" key="1">
    <citation type="submission" date="2017-03" db="EMBL/GenBank/DDBJ databases">
        <title>Draft genome sequence of Streptomyces scabrisporus NF3, endophyte isolated from Amphipterygium adstringens.</title>
        <authorList>
            <person name="Vazquez M."/>
            <person name="Ceapa C.D."/>
            <person name="Rodriguez Luna D."/>
            <person name="Sanchez Esquivel S."/>
        </authorList>
    </citation>
    <scope>NUCLEOTIDE SEQUENCE [LARGE SCALE GENOMIC DNA]</scope>
    <source>
        <strain evidence="1 2">NF3</strain>
    </source>
</reference>
<keyword evidence="2" id="KW-1185">Reference proteome</keyword>
<comment type="caution">
    <text evidence="1">The sequence shown here is derived from an EMBL/GenBank/DDBJ whole genome shotgun (WGS) entry which is preliminary data.</text>
</comment>
<accession>A0A1T3NTM5</accession>
<organism evidence="1 2">
    <name type="scientific">Embleya scabrispora</name>
    <dbReference type="NCBI Taxonomy" id="159449"/>
    <lineage>
        <taxon>Bacteria</taxon>
        <taxon>Bacillati</taxon>
        <taxon>Actinomycetota</taxon>
        <taxon>Actinomycetes</taxon>
        <taxon>Kitasatosporales</taxon>
        <taxon>Streptomycetaceae</taxon>
        <taxon>Embleya</taxon>
    </lineage>
</organism>
<protein>
    <submittedName>
        <fullName evidence="1">Uncharacterized protein</fullName>
    </submittedName>
</protein>
<evidence type="ECO:0000313" key="2">
    <source>
        <dbReference type="Proteomes" id="UP000190037"/>
    </source>
</evidence>
<dbReference type="AlphaFoldDB" id="A0A1T3NTM5"/>
<evidence type="ECO:0000313" key="1">
    <source>
        <dbReference type="EMBL" id="OPC80105.1"/>
    </source>
</evidence>
<dbReference type="EMBL" id="MWQN01000001">
    <property type="protein sequence ID" value="OPC80105.1"/>
    <property type="molecule type" value="Genomic_DNA"/>
</dbReference>
<name>A0A1T3NTM5_9ACTN</name>
<proteinExistence type="predicted"/>
<sequence>MGDPGVAVQVGFERARVAARPGEVVEARLLVRNRGRWAERFRIRVFDTERVAVTEPEPGAPIGPGAAVVWTVRYRVPRDPGPLAAGPAAVGPGGPGDAASGLYYAAARAEAVRDARVGAAAVLDVRIRGETDGAGRIRAIRAPIPRWPATCPE</sequence>
<gene>
    <name evidence="1" type="ORF">B4N89_03300</name>
</gene>
<dbReference type="Proteomes" id="UP000190037">
    <property type="component" value="Unassembled WGS sequence"/>
</dbReference>